<evidence type="ECO:0000256" key="4">
    <source>
        <dbReference type="ARBA" id="ARBA00010572"/>
    </source>
</evidence>
<keyword evidence="9 14" id="KW-1133">Transmembrane helix</keyword>
<keyword evidence="8" id="KW-0970">Cilium biogenesis/degradation</keyword>
<evidence type="ECO:0000256" key="3">
    <source>
        <dbReference type="ARBA" id="ARBA00004138"/>
    </source>
</evidence>
<dbReference type="InterPro" id="IPR024133">
    <property type="entry name" value="TM_138"/>
</dbReference>
<keyword evidence="10" id="KW-0969">Cilium</keyword>
<dbReference type="AlphaFoldDB" id="A0A452US34"/>
<dbReference type="GO" id="GO:0005774">
    <property type="term" value="C:vacuolar membrane"/>
    <property type="evidence" value="ECO:0007669"/>
    <property type="project" value="UniProtKB-SubCell"/>
</dbReference>
<dbReference type="OMA" id="RWMESNG"/>
<dbReference type="GO" id="GO:0030030">
    <property type="term" value="P:cell projection organization"/>
    <property type="evidence" value="ECO:0007669"/>
    <property type="project" value="UniProtKB-KW"/>
</dbReference>
<protein>
    <recommendedName>
        <fullName evidence="5">Transmembrane protein 138</fullName>
    </recommendedName>
</protein>
<feature type="transmembrane region" description="Helical" evidence="14">
    <location>
        <begin position="36"/>
        <end position="61"/>
    </location>
</feature>
<evidence type="ECO:0000256" key="11">
    <source>
        <dbReference type="ARBA" id="ARBA00023136"/>
    </source>
</evidence>
<dbReference type="PANTHER" id="PTHR13306">
    <property type="entry name" value="TRANSMEMBRANE PROTEIN 138"/>
    <property type="match status" value="1"/>
</dbReference>
<comment type="similarity">
    <text evidence="4">Belongs to the TMEM138 family.</text>
</comment>
<evidence type="ECO:0000256" key="10">
    <source>
        <dbReference type="ARBA" id="ARBA00023069"/>
    </source>
</evidence>
<evidence type="ECO:0000256" key="6">
    <source>
        <dbReference type="ARBA" id="ARBA00022554"/>
    </source>
</evidence>
<sequence>MVQRSNFDLMLCLQVLLLSYDLFVNSSAELLRMAPIFLLVFFITQDTTILFNIIIIFLLFFNTVVFQYGLVNPVFCNISLHVRVMNLHWKNSNCFVWTEGLQTLFVFQRIARQLYCYFYKWTVVRPGDSRFYQDSLTWERKKQALSGGA</sequence>
<dbReference type="Pfam" id="PF14935">
    <property type="entry name" value="TMEM138"/>
    <property type="match status" value="1"/>
</dbReference>
<accession>A0A452US34</accession>
<comment type="function">
    <text evidence="1">Required for ciliogenesis.</text>
</comment>
<evidence type="ECO:0000256" key="2">
    <source>
        <dbReference type="ARBA" id="ARBA00004128"/>
    </source>
</evidence>
<name>A0A452US34_URSMA</name>
<evidence type="ECO:0000313" key="15">
    <source>
        <dbReference type="Ensembl" id="ENSUMAP00000023733"/>
    </source>
</evidence>
<organism evidence="15">
    <name type="scientific">Ursus maritimus</name>
    <name type="common">Polar bear</name>
    <name type="synonym">Thalarctos maritimus</name>
    <dbReference type="NCBI Taxonomy" id="29073"/>
    <lineage>
        <taxon>Eukaryota</taxon>
        <taxon>Metazoa</taxon>
        <taxon>Chordata</taxon>
        <taxon>Craniata</taxon>
        <taxon>Vertebrata</taxon>
        <taxon>Euteleostomi</taxon>
        <taxon>Mammalia</taxon>
        <taxon>Eutheria</taxon>
        <taxon>Laurasiatheria</taxon>
        <taxon>Carnivora</taxon>
        <taxon>Caniformia</taxon>
        <taxon>Ursidae</taxon>
        <taxon>Ursus</taxon>
    </lineage>
</organism>
<evidence type="ECO:0000256" key="5">
    <source>
        <dbReference type="ARBA" id="ARBA00014515"/>
    </source>
</evidence>
<evidence type="ECO:0000256" key="12">
    <source>
        <dbReference type="ARBA" id="ARBA00023180"/>
    </source>
</evidence>
<evidence type="ECO:0000256" key="8">
    <source>
        <dbReference type="ARBA" id="ARBA00022794"/>
    </source>
</evidence>
<keyword evidence="11 14" id="KW-0472">Membrane</keyword>
<evidence type="ECO:0000256" key="9">
    <source>
        <dbReference type="ARBA" id="ARBA00022989"/>
    </source>
</evidence>
<reference evidence="15" key="1">
    <citation type="submission" date="2019-03" db="UniProtKB">
        <authorList>
            <consortium name="Ensembl"/>
        </authorList>
    </citation>
    <scope>IDENTIFICATION</scope>
</reference>
<keyword evidence="6" id="KW-0926">Vacuole</keyword>
<keyword evidence="7 14" id="KW-0812">Transmembrane</keyword>
<evidence type="ECO:0000256" key="14">
    <source>
        <dbReference type="SAM" id="Phobius"/>
    </source>
</evidence>
<dbReference type="PANTHER" id="PTHR13306:SF6">
    <property type="entry name" value="TRANSMEMBRANE PROTEIN 138"/>
    <property type="match status" value="1"/>
</dbReference>
<comment type="subcellular location">
    <subcellularLocation>
        <location evidence="3">Cell projection</location>
        <location evidence="3">Cilium</location>
    </subcellularLocation>
    <subcellularLocation>
        <location evidence="2">Vacuole membrane</location>
        <topology evidence="2">Multi-pass membrane protein</topology>
    </subcellularLocation>
</comment>
<dbReference type="Ensembl" id="ENSUMAT00000028097.1">
    <property type="protein sequence ID" value="ENSUMAP00000023733.1"/>
    <property type="gene ID" value="ENSUMAG00000017253.1"/>
</dbReference>
<evidence type="ECO:0000256" key="7">
    <source>
        <dbReference type="ARBA" id="ARBA00022692"/>
    </source>
</evidence>
<evidence type="ECO:0000256" key="13">
    <source>
        <dbReference type="ARBA" id="ARBA00023273"/>
    </source>
</evidence>
<keyword evidence="12" id="KW-0325">Glycoprotein</keyword>
<evidence type="ECO:0000256" key="1">
    <source>
        <dbReference type="ARBA" id="ARBA00003709"/>
    </source>
</evidence>
<keyword evidence="13" id="KW-0966">Cell projection</keyword>
<proteinExistence type="inferred from homology"/>
<dbReference type="GeneTree" id="ENSGT00390000018587"/>
<dbReference type="GO" id="GO:0005929">
    <property type="term" value="C:cilium"/>
    <property type="evidence" value="ECO:0007669"/>
    <property type="project" value="UniProtKB-SubCell"/>
</dbReference>